<evidence type="ECO:0008006" key="3">
    <source>
        <dbReference type="Google" id="ProtNLM"/>
    </source>
</evidence>
<dbReference type="Proteomes" id="UP000827092">
    <property type="component" value="Unassembled WGS sequence"/>
</dbReference>
<accession>A0AAV6VKC6</accession>
<dbReference type="EMBL" id="JAFNEN010000067">
    <property type="protein sequence ID" value="KAG8196618.1"/>
    <property type="molecule type" value="Genomic_DNA"/>
</dbReference>
<sequence length="70" mass="8149">MKSKKTVLVNEELFIRRYRGRGRPKSGAVPEKYESITGDKELSVDEHEWQVMICKKSPASFRKMKGVYTI</sequence>
<evidence type="ECO:0000313" key="1">
    <source>
        <dbReference type="EMBL" id="KAG8196618.1"/>
    </source>
</evidence>
<comment type="caution">
    <text evidence="1">The sequence shown here is derived from an EMBL/GenBank/DDBJ whole genome shotgun (WGS) entry which is preliminary data.</text>
</comment>
<name>A0AAV6VKC6_9ARAC</name>
<evidence type="ECO:0000313" key="2">
    <source>
        <dbReference type="Proteomes" id="UP000827092"/>
    </source>
</evidence>
<proteinExistence type="predicted"/>
<gene>
    <name evidence="1" type="ORF">JTE90_014175</name>
</gene>
<protein>
    <recommendedName>
        <fullName evidence="3">Transposase</fullName>
    </recommendedName>
</protein>
<dbReference type="AlphaFoldDB" id="A0AAV6VKC6"/>
<reference evidence="1 2" key="1">
    <citation type="journal article" date="2022" name="Nat. Ecol. Evol.">
        <title>A masculinizing supergene underlies an exaggerated male reproductive morph in a spider.</title>
        <authorList>
            <person name="Hendrickx F."/>
            <person name="De Corte Z."/>
            <person name="Sonet G."/>
            <person name="Van Belleghem S.M."/>
            <person name="Kostlbacher S."/>
            <person name="Vangestel C."/>
        </authorList>
    </citation>
    <scope>NUCLEOTIDE SEQUENCE [LARGE SCALE GENOMIC DNA]</scope>
    <source>
        <strain evidence="1">W744_W776</strain>
    </source>
</reference>
<organism evidence="1 2">
    <name type="scientific">Oedothorax gibbosus</name>
    <dbReference type="NCBI Taxonomy" id="931172"/>
    <lineage>
        <taxon>Eukaryota</taxon>
        <taxon>Metazoa</taxon>
        <taxon>Ecdysozoa</taxon>
        <taxon>Arthropoda</taxon>
        <taxon>Chelicerata</taxon>
        <taxon>Arachnida</taxon>
        <taxon>Araneae</taxon>
        <taxon>Araneomorphae</taxon>
        <taxon>Entelegynae</taxon>
        <taxon>Araneoidea</taxon>
        <taxon>Linyphiidae</taxon>
        <taxon>Erigoninae</taxon>
        <taxon>Oedothorax</taxon>
    </lineage>
</organism>
<keyword evidence="2" id="KW-1185">Reference proteome</keyword>